<evidence type="ECO:0000313" key="8">
    <source>
        <dbReference type="Proteomes" id="UP000518300"/>
    </source>
</evidence>
<dbReference type="SUPFAM" id="SSF88946">
    <property type="entry name" value="Sigma2 domain of RNA polymerase sigma factors"/>
    <property type="match status" value="1"/>
</dbReference>
<dbReference type="InterPro" id="IPR007627">
    <property type="entry name" value="RNA_pol_sigma70_r2"/>
</dbReference>
<evidence type="ECO:0000256" key="3">
    <source>
        <dbReference type="ARBA" id="ARBA00023082"/>
    </source>
</evidence>
<proteinExistence type="inferred from homology"/>
<evidence type="ECO:0000259" key="6">
    <source>
        <dbReference type="Pfam" id="PF08281"/>
    </source>
</evidence>
<dbReference type="Proteomes" id="UP000518300">
    <property type="component" value="Unassembled WGS sequence"/>
</dbReference>
<dbReference type="InterPro" id="IPR014284">
    <property type="entry name" value="RNA_pol_sigma-70_dom"/>
</dbReference>
<organism evidence="7 8">
    <name type="scientific">Pyxidicoccus fallax</name>
    <dbReference type="NCBI Taxonomy" id="394095"/>
    <lineage>
        <taxon>Bacteria</taxon>
        <taxon>Pseudomonadati</taxon>
        <taxon>Myxococcota</taxon>
        <taxon>Myxococcia</taxon>
        <taxon>Myxococcales</taxon>
        <taxon>Cystobacterineae</taxon>
        <taxon>Myxococcaceae</taxon>
        <taxon>Pyxidicoccus</taxon>
    </lineage>
</organism>
<keyword evidence="4" id="KW-0804">Transcription</keyword>
<gene>
    <name evidence="7" type="ORF">HG543_01085</name>
</gene>
<reference evidence="7 8" key="1">
    <citation type="submission" date="2020-04" db="EMBL/GenBank/DDBJ databases">
        <title>Draft genome of Pyxidicoccus fallax type strain.</title>
        <authorList>
            <person name="Whitworth D.E."/>
        </authorList>
    </citation>
    <scope>NUCLEOTIDE SEQUENCE [LARGE SCALE GENOMIC DNA]</scope>
    <source>
        <strain evidence="7 8">DSM 14698</strain>
    </source>
</reference>
<name>A0A848L9W2_9BACT</name>
<evidence type="ECO:0000256" key="1">
    <source>
        <dbReference type="ARBA" id="ARBA00010641"/>
    </source>
</evidence>
<feature type="domain" description="RNA polymerase sigma-70 region 2" evidence="5">
    <location>
        <begin position="28"/>
        <end position="94"/>
    </location>
</feature>
<accession>A0A848L9W2</accession>
<protein>
    <submittedName>
        <fullName evidence="7">Sigma-70 family RNA polymerase sigma factor</fullName>
    </submittedName>
</protein>
<dbReference type="PANTHER" id="PTHR43133:SF51">
    <property type="entry name" value="RNA POLYMERASE SIGMA FACTOR"/>
    <property type="match status" value="1"/>
</dbReference>
<evidence type="ECO:0000256" key="4">
    <source>
        <dbReference type="ARBA" id="ARBA00023163"/>
    </source>
</evidence>
<dbReference type="InterPro" id="IPR039425">
    <property type="entry name" value="RNA_pol_sigma-70-like"/>
</dbReference>
<dbReference type="InterPro" id="IPR013249">
    <property type="entry name" value="RNA_pol_sigma70_r4_t2"/>
</dbReference>
<comment type="similarity">
    <text evidence="1">Belongs to the sigma-70 factor family. ECF subfamily.</text>
</comment>
<evidence type="ECO:0000256" key="2">
    <source>
        <dbReference type="ARBA" id="ARBA00023015"/>
    </source>
</evidence>
<keyword evidence="3" id="KW-0731">Sigma factor</keyword>
<dbReference type="AlphaFoldDB" id="A0A848L9W2"/>
<evidence type="ECO:0000259" key="5">
    <source>
        <dbReference type="Pfam" id="PF04542"/>
    </source>
</evidence>
<dbReference type="Pfam" id="PF08281">
    <property type="entry name" value="Sigma70_r4_2"/>
    <property type="match status" value="1"/>
</dbReference>
<dbReference type="InterPro" id="IPR036388">
    <property type="entry name" value="WH-like_DNA-bd_sf"/>
</dbReference>
<dbReference type="GO" id="GO:0006352">
    <property type="term" value="P:DNA-templated transcription initiation"/>
    <property type="evidence" value="ECO:0007669"/>
    <property type="project" value="InterPro"/>
</dbReference>
<dbReference type="NCBIfam" id="TIGR02937">
    <property type="entry name" value="sigma70-ECF"/>
    <property type="match status" value="1"/>
</dbReference>
<keyword evidence="8" id="KW-1185">Reference proteome</keyword>
<dbReference type="PANTHER" id="PTHR43133">
    <property type="entry name" value="RNA POLYMERASE ECF-TYPE SIGMA FACTO"/>
    <property type="match status" value="1"/>
</dbReference>
<dbReference type="Gene3D" id="1.10.1740.10">
    <property type="match status" value="1"/>
</dbReference>
<keyword evidence="2" id="KW-0805">Transcription regulation</keyword>
<dbReference type="EMBL" id="JABBJJ010000002">
    <property type="protein sequence ID" value="NMO13463.1"/>
    <property type="molecule type" value="Genomic_DNA"/>
</dbReference>
<evidence type="ECO:0000313" key="7">
    <source>
        <dbReference type="EMBL" id="NMO13463.1"/>
    </source>
</evidence>
<dbReference type="RefSeq" id="WP_169342739.1">
    <property type="nucleotide sequence ID" value="NZ_JABBJJ010000002.1"/>
</dbReference>
<dbReference type="GO" id="GO:0016987">
    <property type="term" value="F:sigma factor activity"/>
    <property type="evidence" value="ECO:0007669"/>
    <property type="project" value="UniProtKB-KW"/>
</dbReference>
<dbReference type="Pfam" id="PF04542">
    <property type="entry name" value="Sigma70_r2"/>
    <property type="match status" value="1"/>
</dbReference>
<dbReference type="InterPro" id="IPR013325">
    <property type="entry name" value="RNA_pol_sigma_r2"/>
</dbReference>
<dbReference type="CDD" id="cd06171">
    <property type="entry name" value="Sigma70_r4"/>
    <property type="match status" value="1"/>
</dbReference>
<feature type="domain" description="RNA polymerase sigma factor 70 region 4 type 2" evidence="6">
    <location>
        <begin position="138"/>
        <end position="189"/>
    </location>
</feature>
<dbReference type="InterPro" id="IPR013324">
    <property type="entry name" value="RNA_pol_sigma_r3/r4-like"/>
</dbReference>
<dbReference type="SUPFAM" id="SSF88659">
    <property type="entry name" value="Sigma3 and sigma4 domains of RNA polymerase sigma factors"/>
    <property type="match status" value="1"/>
</dbReference>
<dbReference type="Gene3D" id="1.10.10.10">
    <property type="entry name" value="Winged helix-like DNA-binding domain superfamily/Winged helix DNA-binding domain"/>
    <property type="match status" value="1"/>
</dbReference>
<sequence>MSDEAARDEDRQLLARAQDGDVSAFEALVDAHRDKVYGLALRMTRSEADAAEITQDTFLSAYQHLKDFRGDAAFGSWVHRIAANHALMRLRHRRVAQAAEQELQGPEFTERGSLAEYPQSDWSRDAEGKALDAELGSAIQQATERLPQGYREVFLLKDVDGLSYEQISEVTGDSIPAIKSRLHRARLALREAIDEFYNRDSRGA</sequence>
<dbReference type="GO" id="GO:0003677">
    <property type="term" value="F:DNA binding"/>
    <property type="evidence" value="ECO:0007669"/>
    <property type="project" value="InterPro"/>
</dbReference>
<comment type="caution">
    <text evidence="7">The sequence shown here is derived from an EMBL/GenBank/DDBJ whole genome shotgun (WGS) entry which is preliminary data.</text>
</comment>